<dbReference type="GO" id="GO:0006355">
    <property type="term" value="P:regulation of DNA-templated transcription"/>
    <property type="evidence" value="ECO:0007669"/>
    <property type="project" value="InterPro"/>
</dbReference>
<dbReference type="SUPFAM" id="SSF52540">
    <property type="entry name" value="P-loop containing nucleoside triphosphate hydrolases"/>
    <property type="match status" value="1"/>
</dbReference>
<evidence type="ECO:0000313" key="9">
    <source>
        <dbReference type="EMBL" id="SFF75043.1"/>
    </source>
</evidence>
<keyword evidence="3" id="KW-0805">Transcription regulation</keyword>
<dbReference type="PROSITE" id="PS00676">
    <property type="entry name" value="SIGMA54_INTERACT_2"/>
    <property type="match status" value="1"/>
</dbReference>
<dbReference type="InterPro" id="IPR027417">
    <property type="entry name" value="P-loop_NTPase"/>
</dbReference>
<dbReference type="Gene3D" id="1.10.10.60">
    <property type="entry name" value="Homeodomain-like"/>
    <property type="match status" value="1"/>
</dbReference>
<dbReference type="InterPro" id="IPR025662">
    <property type="entry name" value="Sigma_54_int_dom_ATP-bd_1"/>
</dbReference>
<reference evidence="9 10" key="1">
    <citation type="submission" date="2016-10" db="EMBL/GenBank/DDBJ databases">
        <authorList>
            <person name="de Groot N.N."/>
        </authorList>
    </citation>
    <scope>NUCLEOTIDE SEQUENCE [LARGE SCALE GENOMIC DNA]</scope>
    <source>
        <strain evidence="9 10">NLAE-zl-G419</strain>
    </source>
</reference>
<evidence type="ECO:0000259" key="6">
    <source>
        <dbReference type="PROSITE" id="PS50045"/>
    </source>
</evidence>
<evidence type="ECO:0000313" key="11">
    <source>
        <dbReference type="Proteomes" id="UP000246114"/>
    </source>
</evidence>
<evidence type="ECO:0000259" key="7">
    <source>
        <dbReference type="PROSITE" id="PS50112"/>
    </source>
</evidence>
<gene>
    <name evidence="8" type="ORF">DBY38_10765</name>
    <name evidence="9" type="ORF">SAMN04487885_10929</name>
</gene>
<dbReference type="SUPFAM" id="SSF55785">
    <property type="entry name" value="PYP-like sensor domain (PAS domain)"/>
    <property type="match status" value="1"/>
</dbReference>
<dbReference type="PROSITE" id="PS00675">
    <property type="entry name" value="SIGMA54_INTERACT_1"/>
    <property type="match status" value="1"/>
</dbReference>
<dbReference type="InterPro" id="IPR058031">
    <property type="entry name" value="AAA_lid_NorR"/>
</dbReference>
<dbReference type="PANTHER" id="PTHR32071:SF74">
    <property type="entry name" value="TRANSCRIPTIONAL ACTIVATOR ROCR"/>
    <property type="match status" value="1"/>
</dbReference>
<protein>
    <submittedName>
        <fullName evidence="9">Arginine utilization regulatory protein</fullName>
    </submittedName>
    <submittedName>
        <fullName evidence="8">PAS domain S-box protein</fullName>
    </submittedName>
</protein>
<dbReference type="GO" id="GO:0005524">
    <property type="term" value="F:ATP binding"/>
    <property type="evidence" value="ECO:0007669"/>
    <property type="project" value="UniProtKB-KW"/>
</dbReference>
<dbReference type="SUPFAM" id="SSF46689">
    <property type="entry name" value="Homeodomain-like"/>
    <property type="match status" value="1"/>
</dbReference>
<dbReference type="NCBIfam" id="TIGR00229">
    <property type="entry name" value="sensory_box"/>
    <property type="match status" value="1"/>
</dbReference>
<dbReference type="eggNOG" id="COG3829">
    <property type="taxonomic scope" value="Bacteria"/>
</dbReference>
<dbReference type="Gene3D" id="1.10.8.60">
    <property type="match status" value="1"/>
</dbReference>
<dbReference type="Gene3D" id="3.30.450.20">
    <property type="entry name" value="PAS domain"/>
    <property type="match status" value="1"/>
</dbReference>
<evidence type="ECO:0000313" key="10">
    <source>
        <dbReference type="Proteomes" id="UP000182135"/>
    </source>
</evidence>
<dbReference type="InterPro" id="IPR000014">
    <property type="entry name" value="PAS"/>
</dbReference>
<proteinExistence type="predicted"/>
<evidence type="ECO:0000313" key="8">
    <source>
        <dbReference type="EMBL" id="PWL52407.1"/>
    </source>
</evidence>
<dbReference type="Pfam" id="PF02954">
    <property type="entry name" value="HTH_8"/>
    <property type="match status" value="1"/>
</dbReference>
<dbReference type="FunFam" id="3.40.50.300:FF:000006">
    <property type="entry name" value="DNA-binding transcriptional regulator NtrC"/>
    <property type="match status" value="1"/>
</dbReference>
<dbReference type="Proteomes" id="UP000246114">
    <property type="component" value="Unassembled WGS sequence"/>
</dbReference>
<dbReference type="Pfam" id="PF00158">
    <property type="entry name" value="Sigma54_activat"/>
    <property type="match status" value="1"/>
</dbReference>
<dbReference type="PRINTS" id="PR01590">
    <property type="entry name" value="HTHFIS"/>
</dbReference>
<dbReference type="STRING" id="1529.SAMN04487885_10929"/>
<keyword evidence="1" id="KW-0547">Nucleotide-binding</keyword>
<dbReference type="InterPro" id="IPR009057">
    <property type="entry name" value="Homeodomain-like_sf"/>
</dbReference>
<dbReference type="EMBL" id="QAMZ01000049">
    <property type="protein sequence ID" value="PWL52407.1"/>
    <property type="molecule type" value="Genomic_DNA"/>
</dbReference>
<dbReference type="Pfam" id="PF25601">
    <property type="entry name" value="AAA_lid_14"/>
    <property type="match status" value="1"/>
</dbReference>
<dbReference type="CDD" id="cd00130">
    <property type="entry name" value="PAS"/>
    <property type="match status" value="1"/>
</dbReference>
<dbReference type="InterPro" id="IPR025944">
    <property type="entry name" value="Sigma_54_int_dom_CS"/>
</dbReference>
<dbReference type="InterPro" id="IPR002197">
    <property type="entry name" value="HTH_Fis"/>
</dbReference>
<dbReference type="InterPro" id="IPR025943">
    <property type="entry name" value="Sigma_54_int_dom_ATP-bd_2"/>
</dbReference>
<dbReference type="SMART" id="SM00382">
    <property type="entry name" value="AAA"/>
    <property type="match status" value="1"/>
</dbReference>
<dbReference type="PROSITE" id="PS50045">
    <property type="entry name" value="SIGMA54_INTERACT_4"/>
    <property type="match status" value="1"/>
</dbReference>
<dbReference type="GO" id="GO:0043565">
    <property type="term" value="F:sequence-specific DNA binding"/>
    <property type="evidence" value="ECO:0007669"/>
    <property type="project" value="InterPro"/>
</dbReference>
<keyword evidence="5" id="KW-0804">Transcription</keyword>
<keyword evidence="10" id="KW-1185">Reference proteome</keyword>
<dbReference type="OrthoDB" id="9803970at2"/>
<dbReference type="Proteomes" id="UP000182135">
    <property type="component" value="Unassembled WGS sequence"/>
</dbReference>
<evidence type="ECO:0000256" key="2">
    <source>
        <dbReference type="ARBA" id="ARBA00022840"/>
    </source>
</evidence>
<evidence type="ECO:0000256" key="4">
    <source>
        <dbReference type="ARBA" id="ARBA00023125"/>
    </source>
</evidence>
<sequence length="472" mass="54480">MDYKRILETLIEFSDEGIIITDNKGNIVFYRESKKNLTGIENKKPEGKNILEVFPYLTESSSTFYNVLKYRNPIIDRVQKYKNHLGKEVTVITSTYPIIEQGVLKGAFEIFKDFTLVYDLSEKVVALQKQMTKGKEAKYKALGAKFTFDDFIGNNPRIIDLKEKGKKISNSKSPILVYGETGTGKEILVQAIHNAGKRKNKPFIVQNCAALPHNLLESILFGTEEGSYTGAKDKIGLLEVAHGGTLYLDEINSMDLDLQGKLLRVIQGGEVRRLGSSKVKEVDIRIIASTNEKPEVLIENNKLRLDLYYRLNVIYFKIPPLRERKDDIELLAKYFLNKYNKEFDKNVLSISESLMKDFMTYDWPGNIRELQHVIESAMNWCEEPDINHKHVEMNFGDKKEQYKKNDMELFDCGLKENLEKYEKFLIESAIRQCDGVYAKAARKLQIPKQTLQNKIKKYKIKKIFSIEFSTKN</sequence>
<feature type="domain" description="PAS" evidence="7">
    <location>
        <begin position="3"/>
        <end position="54"/>
    </location>
</feature>
<evidence type="ECO:0000256" key="3">
    <source>
        <dbReference type="ARBA" id="ARBA00023015"/>
    </source>
</evidence>
<dbReference type="InterPro" id="IPR035965">
    <property type="entry name" value="PAS-like_dom_sf"/>
</dbReference>
<feature type="domain" description="Sigma-54 factor interaction" evidence="6">
    <location>
        <begin position="151"/>
        <end position="379"/>
    </location>
</feature>
<organism evidence="9 10">
    <name type="scientific">Clostridium cadaveris</name>
    <dbReference type="NCBI Taxonomy" id="1529"/>
    <lineage>
        <taxon>Bacteria</taxon>
        <taxon>Bacillati</taxon>
        <taxon>Bacillota</taxon>
        <taxon>Clostridia</taxon>
        <taxon>Eubacteriales</taxon>
        <taxon>Clostridiaceae</taxon>
        <taxon>Clostridium</taxon>
    </lineage>
</organism>
<evidence type="ECO:0000256" key="5">
    <source>
        <dbReference type="ARBA" id="ARBA00023163"/>
    </source>
</evidence>
<name>A0A1I2L7W3_9CLOT</name>
<dbReference type="PROSITE" id="PS50112">
    <property type="entry name" value="PAS"/>
    <property type="match status" value="1"/>
</dbReference>
<dbReference type="InterPro" id="IPR003593">
    <property type="entry name" value="AAA+_ATPase"/>
</dbReference>
<dbReference type="EMBL" id="FOOE01000009">
    <property type="protein sequence ID" value="SFF75043.1"/>
    <property type="molecule type" value="Genomic_DNA"/>
</dbReference>
<evidence type="ECO:0000256" key="1">
    <source>
        <dbReference type="ARBA" id="ARBA00022741"/>
    </source>
</evidence>
<dbReference type="InterPro" id="IPR002078">
    <property type="entry name" value="Sigma_54_int"/>
</dbReference>
<dbReference type="PANTHER" id="PTHR32071">
    <property type="entry name" value="TRANSCRIPTIONAL REGULATORY PROTEIN"/>
    <property type="match status" value="1"/>
</dbReference>
<dbReference type="AlphaFoldDB" id="A0A1I2L7W3"/>
<keyword evidence="4" id="KW-0238">DNA-binding</keyword>
<dbReference type="Gene3D" id="3.40.50.300">
    <property type="entry name" value="P-loop containing nucleotide triphosphate hydrolases"/>
    <property type="match status" value="1"/>
</dbReference>
<dbReference type="PROSITE" id="PS00688">
    <property type="entry name" value="SIGMA54_INTERACT_3"/>
    <property type="match status" value="1"/>
</dbReference>
<reference evidence="8 11" key="2">
    <citation type="submission" date="2018-03" db="EMBL/GenBank/DDBJ databases">
        <title>The uncultured portion of the human microbiome is neutrally assembled.</title>
        <authorList>
            <person name="Jeraldo P."/>
            <person name="Boardman L."/>
            <person name="White B.A."/>
            <person name="Nelson H."/>
            <person name="Goldenfeld N."/>
            <person name="Chia N."/>
        </authorList>
    </citation>
    <scope>NUCLEOTIDE SEQUENCE [LARGE SCALE GENOMIC DNA]</scope>
    <source>
        <strain evidence="8">CIM:MAG 903</strain>
    </source>
</reference>
<accession>A0A1I2L7W3</accession>
<dbReference type="RefSeq" id="WP_074845306.1">
    <property type="nucleotide sequence ID" value="NZ_BAAACD010000005.1"/>
</dbReference>
<keyword evidence="2" id="KW-0067">ATP-binding</keyword>
<dbReference type="CDD" id="cd00009">
    <property type="entry name" value="AAA"/>
    <property type="match status" value="1"/>
</dbReference>